<dbReference type="NCBIfam" id="TIGR02227">
    <property type="entry name" value="sigpep_I_bact"/>
    <property type="match status" value="1"/>
</dbReference>
<keyword evidence="4" id="KW-1133">Transmembrane helix</keyword>
<dbReference type="SUPFAM" id="SSF51306">
    <property type="entry name" value="LexA/Signal peptidase"/>
    <property type="match status" value="1"/>
</dbReference>
<name>A0A562YB28_9FLAO</name>
<evidence type="ECO:0000313" key="7">
    <source>
        <dbReference type="Proteomes" id="UP000295814"/>
    </source>
</evidence>
<gene>
    <name evidence="6" type="primary">lepB</name>
    <name evidence="6" type="ORF">E1J38_013135</name>
</gene>
<dbReference type="GO" id="GO:0006465">
    <property type="term" value="P:signal peptide processing"/>
    <property type="evidence" value="ECO:0007669"/>
    <property type="project" value="InterPro"/>
</dbReference>
<dbReference type="CDD" id="cd06530">
    <property type="entry name" value="S26_SPase_I"/>
    <property type="match status" value="1"/>
</dbReference>
<dbReference type="Pfam" id="PF10502">
    <property type="entry name" value="Peptidase_S26"/>
    <property type="match status" value="1"/>
</dbReference>
<dbReference type="GO" id="GO:0009003">
    <property type="term" value="F:signal peptidase activity"/>
    <property type="evidence" value="ECO:0007669"/>
    <property type="project" value="UniProtKB-EC"/>
</dbReference>
<comment type="similarity">
    <text evidence="1 4">Belongs to the peptidase S26 family.</text>
</comment>
<evidence type="ECO:0000256" key="2">
    <source>
        <dbReference type="ARBA" id="ARBA00019232"/>
    </source>
</evidence>
<organism evidence="6 7">
    <name type="scientific">Seonamhaeicola sediminis</name>
    <dbReference type="NCBI Taxonomy" id="2528206"/>
    <lineage>
        <taxon>Bacteria</taxon>
        <taxon>Pseudomonadati</taxon>
        <taxon>Bacteroidota</taxon>
        <taxon>Flavobacteriia</taxon>
        <taxon>Flavobacteriales</taxon>
        <taxon>Flavobacteriaceae</taxon>
    </lineage>
</organism>
<sequence length="272" mass="32019">MLNRKYFILISSGLFFITYMFSQVFWFAASFISLIMLFTFLLQKFKKRHVSLIIFTVLFLYSKIFLFDIFKIPSSSMENELFTNDVILVNKLKYGPRLPRSPFDIPIINIGCHFNKNAKKRKKENWWPYKRLSGTTTIQRGDIMVFNSTWKKDFILVKRCTGLPGDTLTIKETSVFINGKEYKETNAVKKEYSFIVNDKNVDFKKITDSLQLDVNYNNATFVKGFLTKQQLEHLTKDDLIQFVKDTIINKRKTKTFDKTKTLAWTIDNMGPF</sequence>
<evidence type="ECO:0000256" key="4">
    <source>
        <dbReference type="RuleBase" id="RU362042"/>
    </source>
</evidence>
<evidence type="ECO:0000256" key="1">
    <source>
        <dbReference type="ARBA" id="ARBA00009370"/>
    </source>
</evidence>
<dbReference type="PANTHER" id="PTHR43390:SF1">
    <property type="entry name" value="CHLOROPLAST PROCESSING PEPTIDASE"/>
    <property type="match status" value="1"/>
</dbReference>
<reference evidence="6 7" key="2">
    <citation type="submission" date="2019-07" db="EMBL/GenBank/DDBJ databases">
        <title>Seonamhaeicola sp. W255 draft genome.</title>
        <authorList>
            <person name="Zhang X.-Y."/>
            <person name="Zhang R."/>
            <person name="Zhong Y.-L."/>
            <person name="Du Z.-J."/>
        </authorList>
    </citation>
    <scope>NUCLEOTIDE SEQUENCE [LARGE SCALE GENOMIC DNA]</scope>
    <source>
        <strain evidence="6 7">W255</strain>
    </source>
</reference>
<accession>A0A562YB28</accession>
<proteinExistence type="inferred from homology"/>
<dbReference type="PANTHER" id="PTHR43390">
    <property type="entry name" value="SIGNAL PEPTIDASE I"/>
    <property type="match status" value="1"/>
</dbReference>
<keyword evidence="4" id="KW-0472">Membrane</keyword>
<evidence type="ECO:0000256" key="3">
    <source>
        <dbReference type="PIRSR" id="PIRSR600223-1"/>
    </source>
</evidence>
<dbReference type="GO" id="GO:0016020">
    <property type="term" value="C:membrane"/>
    <property type="evidence" value="ECO:0007669"/>
    <property type="project" value="UniProtKB-SubCell"/>
</dbReference>
<keyword evidence="7" id="KW-1185">Reference proteome</keyword>
<keyword evidence="4" id="KW-0812">Transmembrane</keyword>
<dbReference type="OrthoDB" id="9802919at2"/>
<evidence type="ECO:0000259" key="5">
    <source>
        <dbReference type="Pfam" id="PF10502"/>
    </source>
</evidence>
<feature type="active site" evidence="3">
    <location>
        <position position="76"/>
    </location>
</feature>
<feature type="transmembrane region" description="Helical" evidence="4">
    <location>
        <begin position="6"/>
        <end position="38"/>
    </location>
</feature>
<comment type="subcellular location">
    <subcellularLocation>
        <location evidence="4">Membrane</location>
        <topology evidence="4">Single-pass type II membrane protein</topology>
    </subcellularLocation>
</comment>
<reference evidence="6 7" key="1">
    <citation type="submission" date="2019-03" db="EMBL/GenBank/DDBJ databases">
        <authorList>
            <person name="Zhong Y.L."/>
        </authorList>
    </citation>
    <scope>NUCLEOTIDE SEQUENCE [LARGE SCALE GENOMIC DNA]</scope>
    <source>
        <strain evidence="6 7">W255</strain>
    </source>
</reference>
<dbReference type="Gene3D" id="2.10.109.10">
    <property type="entry name" value="Umud Fragment, subunit A"/>
    <property type="match status" value="1"/>
</dbReference>
<dbReference type="EC" id="3.4.21.89" evidence="4"/>
<dbReference type="EMBL" id="SMZJ02000010">
    <property type="protein sequence ID" value="TWO31568.1"/>
    <property type="molecule type" value="Genomic_DNA"/>
</dbReference>
<dbReference type="AlphaFoldDB" id="A0A562YB28"/>
<keyword evidence="4" id="KW-0645">Protease</keyword>
<feature type="domain" description="Peptidase S26" evidence="5">
    <location>
        <begin position="51"/>
        <end position="206"/>
    </location>
</feature>
<dbReference type="PRINTS" id="PR00727">
    <property type="entry name" value="LEADERPTASE"/>
</dbReference>
<dbReference type="Proteomes" id="UP000295814">
    <property type="component" value="Unassembled WGS sequence"/>
</dbReference>
<dbReference type="InterPro" id="IPR019533">
    <property type="entry name" value="Peptidase_S26"/>
</dbReference>
<keyword evidence="4 6" id="KW-0378">Hydrolase</keyword>
<dbReference type="GO" id="GO:0004252">
    <property type="term" value="F:serine-type endopeptidase activity"/>
    <property type="evidence" value="ECO:0007669"/>
    <property type="project" value="InterPro"/>
</dbReference>
<evidence type="ECO:0000313" key="6">
    <source>
        <dbReference type="EMBL" id="TWO31568.1"/>
    </source>
</evidence>
<dbReference type="InterPro" id="IPR000223">
    <property type="entry name" value="Pept_S26A_signal_pept_1"/>
</dbReference>
<comment type="catalytic activity">
    <reaction evidence="4">
        <text>Cleavage of hydrophobic, N-terminal signal or leader sequences from secreted and periplasmic proteins.</text>
        <dbReference type="EC" id="3.4.21.89"/>
    </reaction>
</comment>
<comment type="caution">
    <text evidence="4">Lacks conserved residue(s) required for the propagation of feature annotation.</text>
</comment>
<feature type="transmembrane region" description="Helical" evidence="4">
    <location>
        <begin position="50"/>
        <end position="70"/>
    </location>
</feature>
<dbReference type="InterPro" id="IPR036286">
    <property type="entry name" value="LexA/Signal_pep-like_sf"/>
</dbReference>
<comment type="caution">
    <text evidence="6">The sequence shown here is derived from an EMBL/GenBank/DDBJ whole genome shotgun (WGS) entry which is preliminary data.</text>
</comment>
<protein>
    <recommendedName>
        <fullName evidence="2 4">Signal peptidase I</fullName>
        <ecNumber evidence="4">3.4.21.89</ecNumber>
    </recommendedName>
</protein>
<feature type="active site" evidence="3">
    <location>
        <position position="158"/>
    </location>
</feature>